<feature type="region of interest" description="Disordered" evidence="5">
    <location>
        <begin position="1"/>
        <end position="86"/>
    </location>
</feature>
<feature type="domain" description="Protein kinase" evidence="6">
    <location>
        <begin position="207"/>
        <end position="469"/>
    </location>
</feature>
<dbReference type="Pfam" id="PF00069">
    <property type="entry name" value="Pkinase"/>
    <property type="match status" value="1"/>
</dbReference>
<name>A0ABP0RD01_9DINO</name>
<dbReference type="CDD" id="cd06606">
    <property type="entry name" value="STKc_MAPKKK"/>
    <property type="match status" value="1"/>
</dbReference>
<evidence type="ECO:0000313" key="8">
    <source>
        <dbReference type="Proteomes" id="UP001642484"/>
    </source>
</evidence>
<evidence type="ECO:0000256" key="5">
    <source>
        <dbReference type="SAM" id="MobiDB-lite"/>
    </source>
</evidence>
<keyword evidence="4" id="KW-0067">ATP-binding</keyword>
<dbReference type="InterPro" id="IPR000719">
    <property type="entry name" value="Prot_kinase_dom"/>
</dbReference>
<keyword evidence="2" id="KW-0547">Nucleotide-binding</keyword>
<organism evidence="7 8">
    <name type="scientific">Durusdinium trenchii</name>
    <dbReference type="NCBI Taxonomy" id="1381693"/>
    <lineage>
        <taxon>Eukaryota</taxon>
        <taxon>Sar</taxon>
        <taxon>Alveolata</taxon>
        <taxon>Dinophyceae</taxon>
        <taxon>Suessiales</taxon>
        <taxon>Symbiodiniaceae</taxon>
        <taxon>Durusdinium</taxon>
    </lineage>
</organism>
<evidence type="ECO:0000256" key="2">
    <source>
        <dbReference type="ARBA" id="ARBA00022741"/>
    </source>
</evidence>
<dbReference type="Gene3D" id="1.10.510.10">
    <property type="entry name" value="Transferase(Phosphotransferase) domain 1"/>
    <property type="match status" value="1"/>
</dbReference>
<keyword evidence="1" id="KW-0808">Transferase</keyword>
<dbReference type="EMBL" id="CAXAMN010025694">
    <property type="protein sequence ID" value="CAK9097061.1"/>
    <property type="molecule type" value="Genomic_DNA"/>
</dbReference>
<feature type="compositionally biased region" description="Basic and acidic residues" evidence="5">
    <location>
        <begin position="136"/>
        <end position="145"/>
    </location>
</feature>
<proteinExistence type="predicted"/>
<feature type="compositionally biased region" description="Low complexity" evidence="5">
    <location>
        <begin position="151"/>
        <end position="167"/>
    </location>
</feature>
<comment type="caution">
    <text evidence="7">The sequence shown here is derived from an EMBL/GenBank/DDBJ whole genome shotgun (WGS) entry which is preliminary data.</text>
</comment>
<dbReference type="PANTHER" id="PTHR48016">
    <property type="entry name" value="MAP KINASE KINASE KINASE SSK2-RELATED-RELATED"/>
    <property type="match status" value="1"/>
</dbReference>
<dbReference type="InterPro" id="IPR011009">
    <property type="entry name" value="Kinase-like_dom_sf"/>
</dbReference>
<dbReference type="InterPro" id="IPR050538">
    <property type="entry name" value="MAP_kinase_kinase_kinase"/>
</dbReference>
<evidence type="ECO:0000256" key="1">
    <source>
        <dbReference type="ARBA" id="ARBA00022679"/>
    </source>
</evidence>
<dbReference type="PROSITE" id="PS50011">
    <property type="entry name" value="PROTEIN_KINASE_DOM"/>
    <property type="match status" value="1"/>
</dbReference>
<reference evidence="7 8" key="1">
    <citation type="submission" date="2024-02" db="EMBL/GenBank/DDBJ databases">
        <authorList>
            <person name="Chen Y."/>
            <person name="Shah S."/>
            <person name="Dougan E. K."/>
            <person name="Thang M."/>
            <person name="Chan C."/>
        </authorList>
    </citation>
    <scope>NUCLEOTIDE SEQUENCE [LARGE SCALE GENOMIC DNA]</scope>
</reference>
<evidence type="ECO:0000313" key="7">
    <source>
        <dbReference type="EMBL" id="CAK9097061.1"/>
    </source>
</evidence>
<dbReference type="SUPFAM" id="SSF56112">
    <property type="entry name" value="Protein kinase-like (PK-like)"/>
    <property type="match status" value="1"/>
</dbReference>
<dbReference type="PROSITE" id="PS00108">
    <property type="entry name" value="PROTEIN_KINASE_ST"/>
    <property type="match status" value="1"/>
</dbReference>
<dbReference type="Proteomes" id="UP001642484">
    <property type="component" value="Unassembled WGS sequence"/>
</dbReference>
<feature type="compositionally biased region" description="Low complexity" evidence="5">
    <location>
        <begin position="48"/>
        <end position="70"/>
    </location>
</feature>
<accession>A0ABP0RD01</accession>
<feature type="region of interest" description="Disordered" evidence="5">
    <location>
        <begin position="129"/>
        <end position="174"/>
    </location>
</feature>
<feature type="compositionally biased region" description="Low complexity" evidence="5">
    <location>
        <begin position="13"/>
        <end position="40"/>
    </location>
</feature>
<dbReference type="SMART" id="SM00220">
    <property type="entry name" value="S_TKc"/>
    <property type="match status" value="1"/>
</dbReference>
<evidence type="ECO:0000256" key="4">
    <source>
        <dbReference type="ARBA" id="ARBA00022840"/>
    </source>
</evidence>
<keyword evidence="3" id="KW-0418">Kinase</keyword>
<evidence type="ECO:0000256" key="3">
    <source>
        <dbReference type="ARBA" id="ARBA00022777"/>
    </source>
</evidence>
<evidence type="ECO:0000259" key="6">
    <source>
        <dbReference type="PROSITE" id="PS50011"/>
    </source>
</evidence>
<dbReference type="PANTHER" id="PTHR48016:SF56">
    <property type="entry name" value="MAPKK KINASE"/>
    <property type="match status" value="1"/>
</dbReference>
<sequence length="477" mass="51814">MAAARHLPLKKVPLSSDSSRGSPISPFSPESRPSSRPSTPGEIRRVSRPGSSSMRPGSSSSAKASGTGASLHFLPPEPPLSAMRRWEVPGTVASPVHVENAIRPPPPPPRPVEEVMKKEQTLDHFPSQAAPSVPIGHHEFDKDNLSDDELSPALPAGARGASASSRGGAQGATKLDMSGSILSTSALEQTLGTMSSLATIHGSTMKWVRGDNLGSGSLGVVVQALDQSNGQLFAVKEVKIDTNDAADLKFKEALENEIEICSKLKHPSIVTYLGHDYIDERLYIYMEYMVGGSMATVLQQFGAFEESLTARYTKDLLNGLVYLHTQEPPVLHRDIKSANVLMGYSASGAELCAKLADFGCSKRIEETLCHTLKGSIPWMAPEVVRNDGYGRMADIWSFGCVVLEMLTARSPWPKFDNPMAAMYRIGMSSETPPVPDTFSDDCRNFIQICLRRDPEERAPAVQLLAYRFVQQVEEYDG</sequence>
<protein>
    <recommendedName>
        <fullName evidence="6">Protein kinase domain-containing protein</fullName>
    </recommendedName>
</protein>
<dbReference type="InterPro" id="IPR008271">
    <property type="entry name" value="Ser/Thr_kinase_AS"/>
</dbReference>
<keyword evidence="8" id="KW-1185">Reference proteome</keyword>
<gene>
    <name evidence="7" type="ORF">CCMP2556_LOCUS46104</name>
</gene>